<evidence type="ECO:0000256" key="3">
    <source>
        <dbReference type="SAM" id="Coils"/>
    </source>
</evidence>
<evidence type="ECO:0000256" key="2">
    <source>
        <dbReference type="PROSITE-ProRule" id="PRU00261"/>
    </source>
</evidence>
<dbReference type="SUPFAM" id="SSF57016">
    <property type="entry name" value="Plant lectins/antimicrobial peptides"/>
    <property type="match status" value="3"/>
</dbReference>
<dbReference type="AlphaFoldDB" id="A0A818K2N7"/>
<feature type="disulfide bond" evidence="2">
    <location>
        <begin position="638"/>
        <end position="652"/>
    </location>
</feature>
<protein>
    <recommendedName>
        <fullName evidence="4">Chitin-binding type-1 domain-containing protein</fullName>
    </recommendedName>
</protein>
<feature type="coiled-coil region" evidence="3">
    <location>
        <begin position="413"/>
        <end position="440"/>
    </location>
</feature>
<dbReference type="EMBL" id="CAJOBD010000046">
    <property type="protein sequence ID" value="CAF3551570.1"/>
    <property type="molecule type" value="Genomic_DNA"/>
</dbReference>
<sequence>MQNSDRPTEICTNQLLSIPIDGRWIWDEKRKELVYESRHRMNDDKKSSSNELLKIDLRSGLIHYRKQNRPLQYIIKTKDNNKITLDDIIQASLNVMSEMFYIPIEFEEYVSMLQVHEFLLYLLNYFYWFFETMDNTLSKNERYIDRSQMEKNHIRIAYANLLACLRELGCKYAILLLGINLKDFHHMRNGDLYYSCTYIDRTIYESLFIFSTYFTWITFYRQNFDLIRNELARLFRADGDVEMLQIPMTESLEGRMKNDILINSINRHKLIDCTEIFSKSMAKKAAITRTSEIQNKKSSLRRTSSIFWNFNKISNESNRLIKQQTSKNRLNNVLAKDFNEQGLIFLIVIKILCYLSIEEFVEDDELYGFEFDMNSPYHHQRQKLFISQRKNCIRGILTKQLKSRNQSLIEEQYRHLKNKKTNEQLNMEEIENKIREREKMKRERLIKQQILNSSFYKNSSILPAPPNPLDNPRIMKDNQLILPKIQFKLKENIGIIGKSYSDFDLLRLTLKPNIEDNINIPTEFLVTLPDQMLARATCSKKNQCLSKWGYCGTGLDYCGDGCQAGPCTGTTTPITTSTTAGGLACSDPTQCRSKWGYCGTGSAYCGDGCQAGPCMGTTTPITTSTTAGGLACSDPTQCRSKWGFCGTGSDYCGDGCQAGPCTGTTMIISTSTSASGSIGVIDSNAFACVFNTINATLRASRFDGLKATGWTPMNKNEAAVFLAHIINAIKSREGQINDCNFKFLQHHKNDEEIHNYSTNPIKQLNLTESDIEKIIENAFESAKKYVTMVNMSKLLINKNIYTLPELSQFIKINISKSSSKVVDYTESINLDEDSDEDELCNQVKRCGPQCPASIYLLYYSDSDKITIYQMEAAHEHHNDRICCIDEYVKKSIENLFDDEEKKKFDANKISLCELEQCCGNNQDIPLDENKSFVVLYRILYNDEEYKDDEDVEDDGGIKFRIFISSIHLLNIVSMSQHIHADATYKLICQGFLVLVIGTTDLNKAFHPFVLAIYSNEKKTKDFEFIFNNVQIGMQKISIALLQPTAVILDAADSIKNDFKNVFNDSYNQIMYWAHMKRKVENYICQQKNQTILDFLNYFDSEWLKSNNGWYEGLQLYAPSTNNASEATNKTIKDDGIFRERHVSSRFLTISSNIINNWSIEQDPSLANAKIFATGSTISLEL</sequence>
<evidence type="ECO:0000259" key="4">
    <source>
        <dbReference type="PROSITE" id="PS50941"/>
    </source>
</evidence>
<organism evidence="5 6">
    <name type="scientific">Rotaria sordida</name>
    <dbReference type="NCBI Taxonomy" id="392033"/>
    <lineage>
        <taxon>Eukaryota</taxon>
        <taxon>Metazoa</taxon>
        <taxon>Spiralia</taxon>
        <taxon>Gnathifera</taxon>
        <taxon>Rotifera</taxon>
        <taxon>Eurotatoria</taxon>
        <taxon>Bdelloidea</taxon>
        <taxon>Philodinida</taxon>
        <taxon>Philodinidae</taxon>
        <taxon>Rotaria</taxon>
    </lineage>
</organism>
<dbReference type="PANTHER" id="PTHR21055">
    <property type="entry name" value="PROTEIN PHOSPHATASE 1 REGULATORY SUBUNIT 36"/>
    <property type="match status" value="1"/>
</dbReference>
<comment type="caution">
    <text evidence="2">Lacks conserved residue(s) required for the propagation of feature annotation.</text>
</comment>
<name>A0A818K2N7_9BILA</name>
<dbReference type="Gene3D" id="3.30.60.10">
    <property type="entry name" value="Endochitinase-like"/>
    <property type="match status" value="3"/>
</dbReference>
<keyword evidence="3" id="KW-0175">Coiled coil</keyword>
<dbReference type="CDD" id="cd00035">
    <property type="entry name" value="ChtBD1"/>
    <property type="match status" value="3"/>
</dbReference>
<keyword evidence="2" id="KW-1015">Disulfide bond</keyword>
<evidence type="ECO:0000256" key="1">
    <source>
        <dbReference type="ARBA" id="ARBA00022669"/>
    </source>
</evidence>
<comment type="caution">
    <text evidence="5">The sequence shown here is derived from an EMBL/GenBank/DDBJ whole genome shotgun (WGS) entry which is preliminary data.</text>
</comment>
<dbReference type="PROSITE" id="PS50941">
    <property type="entry name" value="CHIT_BIND_I_2"/>
    <property type="match status" value="2"/>
</dbReference>
<dbReference type="InterPro" id="IPR001002">
    <property type="entry name" value="Chitin-bd_1"/>
</dbReference>
<dbReference type="Pfam" id="PF00187">
    <property type="entry name" value="Chitin_bind_1"/>
    <property type="match status" value="2"/>
</dbReference>
<gene>
    <name evidence="5" type="ORF">JBS370_LOCUS1375</name>
</gene>
<dbReference type="PANTHER" id="PTHR21055:SF3">
    <property type="entry name" value="PROTEIN PHOSPHATASE 1 REGULATORY SUBUNIT 36"/>
    <property type="match status" value="1"/>
</dbReference>
<feature type="domain" description="Chitin-binding type-1" evidence="4">
    <location>
        <begin position="536"/>
        <end position="569"/>
    </location>
</feature>
<evidence type="ECO:0000313" key="6">
    <source>
        <dbReference type="Proteomes" id="UP000663836"/>
    </source>
</evidence>
<dbReference type="SMART" id="SM00270">
    <property type="entry name" value="ChtBD1"/>
    <property type="match status" value="3"/>
</dbReference>
<dbReference type="GO" id="GO:0019902">
    <property type="term" value="F:phosphatase binding"/>
    <property type="evidence" value="ECO:0007669"/>
    <property type="project" value="InterPro"/>
</dbReference>
<dbReference type="InterPro" id="IPR026142">
    <property type="entry name" value="Pro_pase_1_reg_su_36"/>
</dbReference>
<keyword evidence="1 2" id="KW-0147">Chitin-binding</keyword>
<feature type="disulfide bond" evidence="2">
    <location>
        <begin position="544"/>
        <end position="558"/>
    </location>
</feature>
<dbReference type="InterPro" id="IPR036861">
    <property type="entry name" value="Endochitinase-like_sf"/>
</dbReference>
<evidence type="ECO:0000313" key="5">
    <source>
        <dbReference type="EMBL" id="CAF3551570.1"/>
    </source>
</evidence>
<reference evidence="5" key="1">
    <citation type="submission" date="2021-02" db="EMBL/GenBank/DDBJ databases">
        <authorList>
            <person name="Nowell W R."/>
        </authorList>
    </citation>
    <scope>NUCLEOTIDE SEQUENCE</scope>
</reference>
<dbReference type="Pfam" id="PF14895">
    <property type="entry name" value="PPPI_inhib"/>
    <property type="match status" value="1"/>
</dbReference>
<proteinExistence type="predicted"/>
<dbReference type="GO" id="GO:0008061">
    <property type="term" value="F:chitin binding"/>
    <property type="evidence" value="ECO:0007669"/>
    <property type="project" value="UniProtKB-UniRule"/>
</dbReference>
<accession>A0A818K2N7</accession>
<feature type="domain" description="Chitin-binding type-1" evidence="4">
    <location>
        <begin position="602"/>
        <end position="663"/>
    </location>
</feature>
<dbReference type="Proteomes" id="UP000663836">
    <property type="component" value="Unassembled WGS sequence"/>
</dbReference>